<comment type="catalytic activity">
    <reaction evidence="15">
        <text>S-ubiquitinyl-[E1 ubiquitin-activating enzyme]-L-cysteine + [acceptor protein]-N-terminal-amino acid = [E1 ubiquitin-activating enzyme]-L-cysteine + N-terminal-ubiquitinyl-[acceptor protein].</text>
        <dbReference type="EC" id="2.3.2.25"/>
    </reaction>
</comment>
<reference evidence="20 21" key="1">
    <citation type="submission" date="2020-04" db="EMBL/GenBank/DDBJ databases">
        <authorList>
            <person name="Laetsch R D."/>
            <person name="Stevens L."/>
            <person name="Kumar S."/>
            <person name="Blaxter L. M."/>
        </authorList>
    </citation>
    <scope>NUCLEOTIDE SEQUENCE [LARGE SCALE GENOMIC DNA]</scope>
</reference>
<dbReference type="PROSITE" id="PS50127">
    <property type="entry name" value="UBC_2"/>
    <property type="match status" value="1"/>
</dbReference>
<name>A0A8S1F8L1_9PELO</name>
<comment type="cofactor">
    <cofactor evidence="2">
        <name>FAD</name>
        <dbReference type="ChEBI" id="CHEBI:57692"/>
    </cofactor>
</comment>
<evidence type="ECO:0000256" key="3">
    <source>
        <dbReference type="ARBA" id="ARBA00004123"/>
    </source>
</evidence>
<keyword evidence="11" id="KW-0560">Oxidoreductase</keyword>
<keyword evidence="13" id="KW-0804">Transcription</keyword>
<dbReference type="InterPro" id="IPR016135">
    <property type="entry name" value="UBQ-conjugating_enzyme/RWD"/>
</dbReference>
<dbReference type="EC" id="2.3.2.25" evidence="16"/>
<dbReference type="GO" id="GO:0003884">
    <property type="term" value="F:D-amino-acid oxidase activity"/>
    <property type="evidence" value="ECO:0007669"/>
    <property type="project" value="InterPro"/>
</dbReference>
<dbReference type="SUPFAM" id="SSF140718">
    <property type="entry name" value="Mediator hinge subcomplex-like"/>
    <property type="match status" value="1"/>
</dbReference>
<evidence type="ECO:0000256" key="12">
    <source>
        <dbReference type="ARBA" id="ARBA00023015"/>
    </source>
</evidence>
<dbReference type="EMBL" id="CADEPM010000007">
    <property type="protein sequence ID" value="CAB3408635.1"/>
    <property type="molecule type" value="Genomic_DNA"/>
</dbReference>
<feature type="region of interest" description="Disordered" evidence="18">
    <location>
        <begin position="172"/>
        <end position="220"/>
    </location>
</feature>
<comment type="similarity">
    <text evidence="5">Belongs to the Mediator complex subunit 7 family.</text>
</comment>
<feature type="domain" description="UBC core" evidence="19">
    <location>
        <begin position="233"/>
        <end position="385"/>
    </location>
</feature>
<comment type="similarity">
    <text evidence="4">Belongs to the DAMOX/DASOX family.</text>
</comment>
<dbReference type="SUPFAM" id="SSF51971">
    <property type="entry name" value="Nucleotide-binding domain"/>
    <property type="match status" value="1"/>
</dbReference>
<dbReference type="GO" id="GO:0071949">
    <property type="term" value="F:FAD binding"/>
    <property type="evidence" value="ECO:0007669"/>
    <property type="project" value="InterPro"/>
</dbReference>
<evidence type="ECO:0000256" key="15">
    <source>
        <dbReference type="ARBA" id="ARBA00035805"/>
    </source>
</evidence>
<dbReference type="GO" id="GO:0016592">
    <property type="term" value="C:mediator complex"/>
    <property type="evidence" value="ECO:0007669"/>
    <property type="project" value="InterPro"/>
</dbReference>
<evidence type="ECO:0000259" key="19">
    <source>
        <dbReference type="PROSITE" id="PS50127"/>
    </source>
</evidence>
<dbReference type="SUPFAM" id="SSF54373">
    <property type="entry name" value="FAD-linked reductases, C-terminal domain"/>
    <property type="match status" value="1"/>
</dbReference>
<dbReference type="Gene3D" id="6.10.140.200">
    <property type="match status" value="1"/>
</dbReference>
<dbReference type="PANTHER" id="PTHR11530:SF6">
    <property type="entry name" value="D-ASPARTATE OXIDASE 3"/>
    <property type="match status" value="1"/>
</dbReference>
<protein>
    <recommendedName>
        <fullName evidence="17">N-terminal E2 ubiquitin-conjugating enzyme</fullName>
        <ecNumber evidence="6">2.3.2.23</ecNumber>
        <ecNumber evidence="16">2.3.2.25</ecNumber>
    </recommendedName>
</protein>
<gene>
    <name evidence="20" type="ORF">CBOVIS_LOCUS10391</name>
</gene>
<evidence type="ECO:0000256" key="13">
    <source>
        <dbReference type="ARBA" id="ARBA00023163"/>
    </source>
</evidence>
<keyword evidence="8" id="KW-0808">Transferase</keyword>
<evidence type="ECO:0000256" key="6">
    <source>
        <dbReference type="ARBA" id="ARBA00012486"/>
    </source>
</evidence>
<dbReference type="EC" id="2.3.2.23" evidence="6"/>
<comment type="catalytic activity">
    <reaction evidence="1">
        <text>S-ubiquitinyl-[E1 ubiquitin-activating enzyme]-L-cysteine + [E2 ubiquitin-conjugating enzyme]-L-cysteine = [E1 ubiquitin-activating enzyme]-L-cysteine + S-ubiquitinyl-[E2 ubiquitin-conjugating enzyme]-L-cysteine.</text>
        <dbReference type="EC" id="2.3.2.23"/>
    </reaction>
</comment>
<dbReference type="InterPro" id="IPR037212">
    <property type="entry name" value="Med7/Med21-like"/>
</dbReference>
<feature type="compositionally biased region" description="Acidic residues" evidence="18">
    <location>
        <begin position="193"/>
        <end position="204"/>
    </location>
</feature>
<keyword evidence="14" id="KW-0539">Nucleus</keyword>
<dbReference type="SUPFAM" id="SSF54495">
    <property type="entry name" value="UBC-like"/>
    <property type="match status" value="1"/>
</dbReference>
<dbReference type="Pfam" id="PF00179">
    <property type="entry name" value="UQ_con"/>
    <property type="match status" value="1"/>
</dbReference>
<dbReference type="OrthoDB" id="2015447at2759"/>
<dbReference type="Gene3D" id="3.40.50.720">
    <property type="entry name" value="NAD(P)-binding Rossmann-like Domain"/>
    <property type="match status" value="1"/>
</dbReference>
<dbReference type="GO" id="GO:0061631">
    <property type="term" value="F:ubiquitin conjugating enzyme activity"/>
    <property type="evidence" value="ECO:0007669"/>
    <property type="project" value="UniProtKB-EC"/>
</dbReference>
<keyword evidence="7" id="KW-0285">Flavoprotein</keyword>
<dbReference type="GO" id="GO:0016567">
    <property type="term" value="P:protein ubiquitination"/>
    <property type="evidence" value="ECO:0007669"/>
    <property type="project" value="UniProtKB-ARBA"/>
</dbReference>
<proteinExistence type="inferred from homology"/>
<dbReference type="Gene3D" id="3.10.110.10">
    <property type="entry name" value="Ubiquitin Conjugating Enzyme"/>
    <property type="match status" value="1"/>
</dbReference>
<comment type="caution">
    <text evidence="20">The sequence shown here is derived from an EMBL/GenBank/DDBJ whole genome shotgun (WGS) entry which is preliminary data.</text>
</comment>
<dbReference type="InterPro" id="IPR023209">
    <property type="entry name" value="DAO"/>
</dbReference>
<organism evidence="20 21">
    <name type="scientific">Caenorhabditis bovis</name>
    <dbReference type="NCBI Taxonomy" id="2654633"/>
    <lineage>
        <taxon>Eukaryota</taxon>
        <taxon>Metazoa</taxon>
        <taxon>Ecdysozoa</taxon>
        <taxon>Nematoda</taxon>
        <taxon>Chromadorea</taxon>
        <taxon>Rhabditida</taxon>
        <taxon>Rhabditina</taxon>
        <taxon>Rhabditomorpha</taxon>
        <taxon>Rhabditoidea</taxon>
        <taxon>Rhabditidae</taxon>
        <taxon>Peloderinae</taxon>
        <taxon>Caenorhabditis</taxon>
    </lineage>
</organism>
<dbReference type="GO" id="GO:0005737">
    <property type="term" value="C:cytoplasm"/>
    <property type="evidence" value="ECO:0007669"/>
    <property type="project" value="TreeGrafter"/>
</dbReference>
<evidence type="ECO:0000256" key="14">
    <source>
        <dbReference type="ARBA" id="ARBA00023242"/>
    </source>
</evidence>
<keyword evidence="9" id="KW-0833">Ubl conjugation pathway</keyword>
<evidence type="ECO:0000313" key="21">
    <source>
        <dbReference type="Proteomes" id="UP000494206"/>
    </source>
</evidence>
<keyword evidence="21" id="KW-1185">Reference proteome</keyword>
<dbReference type="GO" id="GO:0019478">
    <property type="term" value="P:D-amino acid catabolic process"/>
    <property type="evidence" value="ECO:0007669"/>
    <property type="project" value="TreeGrafter"/>
</dbReference>
<accession>A0A8S1F8L1</accession>
<evidence type="ECO:0000256" key="17">
    <source>
        <dbReference type="ARBA" id="ARBA00042168"/>
    </source>
</evidence>
<dbReference type="InterPro" id="IPR000608">
    <property type="entry name" value="UBC"/>
</dbReference>
<evidence type="ECO:0000256" key="5">
    <source>
        <dbReference type="ARBA" id="ARBA00009994"/>
    </source>
</evidence>
<dbReference type="Gene3D" id="3.30.9.10">
    <property type="entry name" value="D-Amino Acid Oxidase, subunit A, domain 2"/>
    <property type="match status" value="1"/>
</dbReference>
<sequence length="745" mass="84007">MLPGLAAQTISPFPNPPEYAQNYTNERIENGSAPLPPMPHNEFKVFGEEYRLDAEVIAPLSASGIRVLYSNKNDWKAEMKKLNRSVIAAFFDLVEILIRCPDSPGREEKINDIHTIFINMHHLINEHRPVQARDTLKNLHREQCEKLEACVRDYTEYINLAREALSEDLDISDIKLDPPPRPNPISRIRLESDGEDVDFLDNDDDQKRTTDDDDDIQRQDALPTTAHLKMSDSSSRRLLKELSQLQTEAPQGIIIDKESISADLKNWQIGVIGAKGTLYEGEKFTLQFTFGPQYPFNSPEVMFVGQPIPAHPHVYSNGHICLSILSDDWTPALSVQAVCLSIISMLSSAREKKHPIDDAIYVRTCSKNPSKTRWWFHDALSLRIAVVGEGVIGLSTTTAILDLVEKYQLEKPEIEVFYHKDFDRILSRHIAGLFRIDSGSDINKKYGYDTFKKLATLWREWGGVSGVQLVSGHILSDSQQKLDAQRESYGDLVYNYRDLDETELYGPTSLFDLDPNSATRGIHYTAFTSEGLRFCPFLKNQLQLNGVKFTKRRIDALDELGSDFDVVVNAAGLYGGVLAGDDAGNVYPIRGVLLKVDAPWHKHFLYRDFSTITIPVIDSVYMGTVKQEHVWGPSNVTDDDIRDVTERYLNLQPAFKRVHLLSAFVGYRPGRKQVRVERDVREVAGKTYTVVHNYGHGGNGFTLGYGSGLHAARLALGLPLDEYLQLTPTPLPANSTLCPWTYLDL</sequence>
<dbReference type="InterPro" id="IPR009244">
    <property type="entry name" value="Mediatior_Med7"/>
</dbReference>
<dbReference type="InterPro" id="IPR006076">
    <property type="entry name" value="FAD-dep_OxRdtase"/>
</dbReference>
<evidence type="ECO:0000256" key="8">
    <source>
        <dbReference type="ARBA" id="ARBA00022679"/>
    </source>
</evidence>
<evidence type="ECO:0000256" key="1">
    <source>
        <dbReference type="ARBA" id="ARBA00000485"/>
    </source>
</evidence>
<dbReference type="InterPro" id="IPR044888">
    <property type="entry name" value="Mediatior_Med7_sf"/>
</dbReference>
<keyword evidence="10" id="KW-0274">FAD</keyword>
<keyword evidence="12" id="KW-0805">Transcription regulation</keyword>
<evidence type="ECO:0000256" key="4">
    <source>
        <dbReference type="ARBA" id="ARBA00006730"/>
    </source>
</evidence>
<dbReference type="SMART" id="SM00212">
    <property type="entry name" value="UBCc"/>
    <property type="match status" value="1"/>
</dbReference>
<dbReference type="GO" id="GO:0006357">
    <property type="term" value="P:regulation of transcription by RNA polymerase II"/>
    <property type="evidence" value="ECO:0007669"/>
    <property type="project" value="InterPro"/>
</dbReference>
<evidence type="ECO:0000256" key="10">
    <source>
        <dbReference type="ARBA" id="ARBA00022827"/>
    </source>
</evidence>
<evidence type="ECO:0000256" key="16">
    <source>
        <dbReference type="ARBA" id="ARBA00039075"/>
    </source>
</evidence>
<dbReference type="FunFam" id="3.10.110.10:FF:000022">
    <property type="entry name" value="Ubiquitin-conjugating enzyme E2 W"/>
    <property type="match status" value="1"/>
</dbReference>
<dbReference type="Pfam" id="PF01266">
    <property type="entry name" value="DAO"/>
    <property type="match status" value="1"/>
</dbReference>
<evidence type="ECO:0000256" key="7">
    <source>
        <dbReference type="ARBA" id="ARBA00022630"/>
    </source>
</evidence>
<evidence type="ECO:0000256" key="11">
    <source>
        <dbReference type="ARBA" id="ARBA00023002"/>
    </source>
</evidence>
<dbReference type="AlphaFoldDB" id="A0A8S1F8L1"/>
<evidence type="ECO:0000256" key="9">
    <source>
        <dbReference type="ARBA" id="ARBA00022786"/>
    </source>
</evidence>
<comment type="subcellular location">
    <subcellularLocation>
        <location evidence="3">Nucleus</location>
    </subcellularLocation>
</comment>
<dbReference type="PANTHER" id="PTHR11530">
    <property type="entry name" value="D-AMINO ACID OXIDASE"/>
    <property type="match status" value="1"/>
</dbReference>
<dbReference type="GO" id="GO:0003712">
    <property type="term" value="F:transcription coregulator activity"/>
    <property type="evidence" value="ECO:0007669"/>
    <property type="project" value="InterPro"/>
</dbReference>
<dbReference type="Proteomes" id="UP000494206">
    <property type="component" value="Unassembled WGS sequence"/>
</dbReference>
<dbReference type="Pfam" id="PF05983">
    <property type="entry name" value="Med7"/>
    <property type="match status" value="1"/>
</dbReference>
<evidence type="ECO:0000256" key="2">
    <source>
        <dbReference type="ARBA" id="ARBA00001974"/>
    </source>
</evidence>
<evidence type="ECO:0000256" key="18">
    <source>
        <dbReference type="SAM" id="MobiDB-lite"/>
    </source>
</evidence>
<dbReference type="CDD" id="cd23808">
    <property type="entry name" value="UBCc_UBE2W"/>
    <property type="match status" value="1"/>
</dbReference>
<evidence type="ECO:0000313" key="20">
    <source>
        <dbReference type="EMBL" id="CAB3408635.1"/>
    </source>
</evidence>